<protein>
    <recommendedName>
        <fullName evidence="3">Ribbon-helix-helix protein CopG domain-containing protein</fullName>
    </recommendedName>
</protein>
<evidence type="ECO:0000313" key="1">
    <source>
        <dbReference type="EMBL" id="KEZ75719.1"/>
    </source>
</evidence>
<reference evidence="1 2" key="1">
    <citation type="submission" date="2013-03" db="EMBL/GenBank/DDBJ databases">
        <title>Salinisphaera hydrothermalis C41B8 Genome Sequencing.</title>
        <authorList>
            <person name="Li C."/>
            <person name="Lai Q."/>
            <person name="Shao Z."/>
        </authorList>
    </citation>
    <scope>NUCLEOTIDE SEQUENCE [LARGE SCALE GENOMIC DNA]</scope>
    <source>
        <strain evidence="1 2">C41B8</strain>
    </source>
</reference>
<dbReference type="InterPro" id="IPR013321">
    <property type="entry name" value="Arc_rbn_hlx_hlx"/>
</dbReference>
<dbReference type="eggNOG" id="COG4877">
    <property type="taxonomic scope" value="Bacteria"/>
</dbReference>
<evidence type="ECO:0000313" key="2">
    <source>
        <dbReference type="Proteomes" id="UP000028302"/>
    </source>
</evidence>
<organism evidence="1 2">
    <name type="scientific">Salinisphaera hydrothermalis (strain C41B8)</name>
    <dbReference type="NCBI Taxonomy" id="1304275"/>
    <lineage>
        <taxon>Bacteria</taxon>
        <taxon>Pseudomonadati</taxon>
        <taxon>Pseudomonadota</taxon>
        <taxon>Gammaproteobacteria</taxon>
        <taxon>Salinisphaerales</taxon>
        <taxon>Salinisphaeraceae</taxon>
        <taxon>Salinisphaera</taxon>
    </lineage>
</organism>
<evidence type="ECO:0008006" key="3">
    <source>
        <dbReference type="Google" id="ProtNLM"/>
    </source>
</evidence>
<comment type="caution">
    <text evidence="1">The sequence shown here is derived from an EMBL/GenBank/DDBJ whole genome shotgun (WGS) entry which is preliminary data.</text>
</comment>
<dbReference type="EMBL" id="APNK01000059">
    <property type="protein sequence ID" value="KEZ75719.1"/>
    <property type="molecule type" value="Genomic_DNA"/>
</dbReference>
<dbReference type="AlphaFoldDB" id="A0A084IG85"/>
<dbReference type="GO" id="GO:0006355">
    <property type="term" value="P:regulation of DNA-templated transcription"/>
    <property type="evidence" value="ECO:0007669"/>
    <property type="project" value="InterPro"/>
</dbReference>
<dbReference type="RefSeq" id="WP_037341701.1">
    <property type="nucleotide sequence ID" value="NZ_APNK01000059.1"/>
</dbReference>
<dbReference type="OrthoDB" id="9133534at2"/>
<sequence>MPAAKTATLTFRIDPSVKEGLRVIAEREHRSLANTMEMLIRDHCDRNGIVIPEQGTLFDKALKPAEPDT</sequence>
<dbReference type="InterPro" id="IPR010985">
    <property type="entry name" value="Ribbon_hlx_hlx"/>
</dbReference>
<proteinExistence type="predicted"/>
<dbReference type="SUPFAM" id="SSF47598">
    <property type="entry name" value="Ribbon-helix-helix"/>
    <property type="match status" value="1"/>
</dbReference>
<dbReference type="STRING" id="1304275.C41B8_18567"/>
<gene>
    <name evidence="1" type="ORF">C41B8_18567</name>
</gene>
<dbReference type="Proteomes" id="UP000028302">
    <property type="component" value="Unassembled WGS sequence"/>
</dbReference>
<name>A0A084IG85_SALHC</name>
<accession>A0A084IG85</accession>
<keyword evidence="2" id="KW-1185">Reference proteome</keyword>
<dbReference type="Gene3D" id="1.10.1220.10">
    <property type="entry name" value="Met repressor-like"/>
    <property type="match status" value="1"/>
</dbReference>